<evidence type="ECO:0000256" key="2">
    <source>
        <dbReference type="ARBA" id="ARBA00009592"/>
    </source>
</evidence>
<dbReference type="PANTHER" id="PTHR48062:SF74">
    <property type="entry name" value="LEUCINE-RICH REPEAT-CONTAINING N-TERMINAL PLANT-TYPE DOMAIN-CONTAINING PROTEIN"/>
    <property type="match status" value="1"/>
</dbReference>
<feature type="chain" id="PRO_5044850222" evidence="11">
    <location>
        <begin position="17"/>
        <end position="334"/>
    </location>
</feature>
<evidence type="ECO:0000256" key="9">
    <source>
        <dbReference type="ARBA" id="ARBA00023180"/>
    </source>
</evidence>
<dbReference type="InterPro" id="IPR001611">
    <property type="entry name" value="Leu-rich_rpt"/>
</dbReference>
<evidence type="ECO:0000313" key="12">
    <source>
        <dbReference type="EMBL" id="CAH8303880.1"/>
    </source>
</evidence>
<comment type="subcellular location">
    <subcellularLocation>
        <location evidence="1">Membrane</location>
        <topology evidence="1">Single-pass membrane protein</topology>
    </subcellularLocation>
</comment>
<comment type="caution">
    <text evidence="12">The sequence shown here is derived from an EMBL/GenBank/DDBJ whole genome shotgun (WGS) entry which is preliminary data.</text>
</comment>
<dbReference type="Proteomes" id="UP001642260">
    <property type="component" value="Unassembled WGS sequence"/>
</dbReference>
<organism evidence="12 13">
    <name type="scientific">Eruca vesicaria subsp. sativa</name>
    <name type="common">Garden rocket</name>
    <name type="synonym">Eruca sativa</name>
    <dbReference type="NCBI Taxonomy" id="29727"/>
    <lineage>
        <taxon>Eukaryota</taxon>
        <taxon>Viridiplantae</taxon>
        <taxon>Streptophyta</taxon>
        <taxon>Embryophyta</taxon>
        <taxon>Tracheophyta</taxon>
        <taxon>Spermatophyta</taxon>
        <taxon>Magnoliopsida</taxon>
        <taxon>eudicotyledons</taxon>
        <taxon>Gunneridae</taxon>
        <taxon>Pentapetalae</taxon>
        <taxon>rosids</taxon>
        <taxon>malvids</taxon>
        <taxon>Brassicales</taxon>
        <taxon>Brassicaceae</taxon>
        <taxon>Brassiceae</taxon>
        <taxon>Eruca</taxon>
    </lineage>
</organism>
<keyword evidence="13" id="KW-1185">Reference proteome</keyword>
<dbReference type="EMBL" id="CAKOAT010059266">
    <property type="protein sequence ID" value="CAH8303880.1"/>
    <property type="molecule type" value="Genomic_DNA"/>
</dbReference>
<evidence type="ECO:0000256" key="6">
    <source>
        <dbReference type="ARBA" id="ARBA00022989"/>
    </source>
</evidence>
<evidence type="ECO:0000256" key="8">
    <source>
        <dbReference type="ARBA" id="ARBA00023170"/>
    </source>
</evidence>
<keyword evidence="3" id="KW-0433">Leucine-rich repeat</keyword>
<evidence type="ECO:0000256" key="3">
    <source>
        <dbReference type="ARBA" id="ARBA00022614"/>
    </source>
</evidence>
<dbReference type="InterPro" id="IPR051502">
    <property type="entry name" value="RLP_Defense_Trigger"/>
</dbReference>
<comment type="similarity">
    <text evidence="2">Belongs to the RLP family.</text>
</comment>
<feature type="signal peptide" evidence="11">
    <location>
        <begin position="1"/>
        <end position="16"/>
    </location>
</feature>
<proteinExistence type="inferred from homology"/>
<keyword evidence="5" id="KW-0677">Repeat</keyword>
<gene>
    <name evidence="12" type="ORF">ERUC_LOCUS3505</name>
</gene>
<keyword evidence="8" id="KW-0675">Receptor</keyword>
<dbReference type="InterPro" id="IPR032675">
    <property type="entry name" value="LRR_dom_sf"/>
</dbReference>
<dbReference type="Pfam" id="PF13855">
    <property type="entry name" value="LRR_8"/>
    <property type="match status" value="1"/>
</dbReference>
<sequence length="334" mass="36708">MLGLILLHTLLVNVTILDLRNNRLSGNIPDFTNAHNIRGIPHGLCALKDIHLLDLANNVLKGSISPCLGNLSFGLEEVYRSDAYDFFIGLSYPESFIPSRMANTNSLGVYFSFLLVLDKFGQNYAAGGQTKIEFATKHRYDAYAGRNLLDLAGLDLSQNKLSGEIPTKLGGLLELHALNLSHNKLSGGIQKSFSGLKSLESLDLSFNRLQGEIPRVLAVLSSLAVFNVSYNNLSGVIPQGRQSNTFDIRSYLGNPLLCGKPTNVSSDGNNFQYPGDNEVESVESTSDIVSFYWSLTVAYVTILLGILASLSFDSSWSRAWFNMVDAFIHKVRNF</sequence>
<protein>
    <submittedName>
        <fullName evidence="12">Uncharacterized protein</fullName>
    </submittedName>
</protein>
<name>A0ABC8IW26_ERUVS</name>
<dbReference type="PANTHER" id="PTHR48062">
    <property type="entry name" value="RECEPTOR-LIKE PROTEIN 14"/>
    <property type="match status" value="1"/>
</dbReference>
<dbReference type="Gene3D" id="3.80.10.10">
    <property type="entry name" value="Ribonuclease Inhibitor"/>
    <property type="match status" value="1"/>
</dbReference>
<evidence type="ECO:0000256" key="4">
    <source>
        <dbReference type="ARBA" id="ARBA00022692"/>
    </source>
</evidence>
<evidence type="ECO:0000256" key="7">
    <source>
        <dbReference type="ARBA" id="ARBA00023136"/>
    </source>
</evidence>
<dbReference type="Pfam" id="PF00560">
    <property type="entry name" value="LRR_1"/>
    <property type="match status" value="2"/>
</dbReference>
<accession>A0ABC8IW26</accession>
<keyword evidence="9" id="KW-0325">Glycoprotein</keyword>
<evidence type="ECO:0000256" key="5">
    <source>
        <dbReference type="ARBA" id="ARBA00022737"/>
    </source>
</evidence>
<evidence type="ECO:0000256" key="1">
    <source>
        <dbReference type="ARBA" id="ARBA00004167"/>
    </source>
</evidence>
<feature type="transmembrane region" description="Helical" evidence="10">
    <location>
        <begin position="291"/>
        <end position="312"/>
    </location>
</feature>
<keyword evidence="6 10" id="KW-1133">Transmembrane helix</keyword>
<keyword evidence="11" id="KW-0732">Signal</keyword>
<evidence type="ECO:0000313" key="13">
    <source>
        <dbReference type="Proteomes" id="UP001642260"/>
    </source>
</evidence>
<reference evidence="12 13" key="1">
    <citation type="submission" date="2022-03" db="EMBL/GenBank/DDBJ databases">
        <authorList>
            <person name="Macdonald S."/>
            <person name="Ahmed S."/>
            <person name="Newling K."/>
        </authorList>
    </citation>
    <scope>NUCLEOTIDE SEQUENCE [LARGE SCALE GENOMIC DNA]</scope>
</reference>
<dbReference type="PRINTS" id="PR00019">
    <property type="entry name" value="LEURICHRPT"/>
</dbReference>
<dbReference type="SUPFAM" id="SSF52058">
    <property type="entry name" value="L domain-like"/>
    <property type="match status" value="1"/>
</dbReference>
<keyword evidence="7 10" id="KW-0472">Membrane</keyword>
<dbReference type="FunFam" id="3.80.10.10:FF:000111">
    <property type="entry name" value="LRR receptor-like serine/threonine-protein kinase ERECTA"/>
    <property type="match status" value="1"/>
</dbReference>
<dbReference type="GO" id="GO:0016020">
    <property type="term" value="C:membrane"/>
    <property type="evidence" value="ECO:0007669"/>
    <property type="project" value="UniProtKB-SubCell"/>
</dbReference>
<evidence type="ECO:0000256" key="11">
    <source>
        <dbReference type="SAM" id="SignalP"/>
    </source>
</evidence>
<dbReference type="AlphaFoldDB" id="A0ABC8IW26"/>
<evidence type="ECO:0000256" key="10">
    <source>
        <dbReference type="SAM" id="Phobius"/>
    </source>
</evidence>
<keyword evidence="4 10" id="KW-0812">Transmembrane</keyword>